<comment type="caution">
    <text evidence="5">The sequence shown here is derived from an EMBL/GenBank/DDBJ whole genome shotgun (WGS) entry which is preliminary data.</text>
</comment>
<accession>A0ABU0YMI8</accession>
<dbReference type="EMBL" id="JAUYVI010000004">
    <property type="protein sequence ID" value="MDQ7248912.1"/>
    <property type="molecule type" value="Genomic_DNA"/>
</dbReference>
<dbReference type="RefSeq" id="WP_379956393.1">
    <property type="nucleotide sequence ID" value="NZ_JAUYVI010000004.1"/>
</dbReference>
<sequence length="234" mass="25396">MSMDTTQRSKRRTSALPQMQVARVTLPEEIYRRLKTMILDGGLMPGELVTIQGLAGAFGVSAMPVREALQRLTAEGALRVISGRSVGIPELESDRLTDLTKVRVEIESLAASWATPLIGPEEIAKLETLVETMTKAVEDGDTRAYVRGNHDFHFTIYAASGSATLLSLIEGLWLQVSPYFHLLHGVRGAGNYDNANHEHKLILKAIRAGDAEACAAHLRGDIESATAGLLKLLP</sequence>
<dbReference type="SUPFAM" id="SSF48008">
    <property type="entry name" value="GntR ligand-binding domain-like"/>
    <property type="match status" value="1"/>
</dbReference>
<feature type="domain" description="HTH gntR-type" evidence="4">
    <location>
        <begin position="24"/>
        <end position="91"/>
    </location>
</feature>
<proteinExistence type="predicted"/>
<dbReference type="Pfam" id="PF00392">
    <property type="entry name" value="GntR"/>
    <property type="match status" value="1"/>
</dbReference>
<dbReference type="Proteomes" id="UP001230156">
    <property type="component" value="Unassembled WGS sequence"/>
</dbReference>
<dbReference type="SUPFAM" id="SSF46785">
    <property type="entry name" value="Winged helix' DNA-binding domain"/>
    <property type="match status" value="1"/>
</dbReference>
<evidence type="ECO:0000259" key="4">
    <source>
        <dbReference type="PROSITE" id="PS50949"/>
    </source>
</evidence>
<dbReference type="SMART" id="SM00895">
    <property type="entry name" value="FCD"/>
    <property type="match status" value="1"/>
</dbReference>
<reference evidence="6" key="1">
    <citation type="submission" date="2023-08" db="EMBL/GenBank/DDBJ databases">
        <title>Rhodospirillaceae gen. nov., a novel taxon isolated from the Yangtze River Yuezi River estuary sludge.</title>
        <authorList>
            <person name="Ruan L."/>
        </authorList>
    </citation>
    <scope>NUCLEOTIDE SEQUENCE [LARGE SCALE GENOMIC DNA]</scope>
    <source>
        <strain evidence="6">R-7</strain>
    </source>
</reference>
<evidence type="ECO:0000256" key="3">
    <source>
        <dbReference type="ARBA" id="ARBA00023163"/>
    </source>
</evidence>
<dbReference type="SMART" id="SM00345">
    <property type="entry name" value="HTH_GNTR"/>
    <property type="match status" value="1"/>
</dbReference>
<keyword evidence="1" id="KW-0805">Transcription regulation</keyword>
<dbReference type="InterPro" id="IPR008920">
    <property type="entry name" value="TF_FadR/GntR_C"/>
</dbReference>
<dbReference type="InterPro" id="IPR000524">
    <property type="entry name" value="Tscrpt_reg_HTH_GntR"/>
</dbReference>
<dbReference type="InterPro" id="IPR036388">
    <property type="entry name" value="WH-like_DNA-bd_sf"/>
</dbReference>
<evidence type="ECO:0000256" key="2">
    <source>
        <dbReference type="ARBA" id="ARBA00023125"/>
    </source>
</evidence>
<dbReference type="InterPro" id="IPR011711">
    <property type="entry name" value="GntR_C"/>
</dbReference>
<evidence type="ECO:0000313" key="5">
    <source>
        <dbReference type="EMBL" id="MDQ7248912.1"/>
    </source>
</evidence>
<dbReference type="InterPro" id="IPR036390">
    <property type="entry name" value="WH_DNA-bd_sf"/>
</dbReference>
<evidence type="ECO:0000256" key="1">
    <source>
        <dbReference type="ARBA" id="ARBA00023015"/>
    </source>
</evidence>
<dbReference type="Gene3D" id="1.10.10.10">
    <property type="entry name" value="Winged helix-like DNA-binding domain superfamily/Winged helix DNA-binding domain"/>
    <property type="match status" value="1"/>
</dbReference>
<dbReference type="CDD" id="cd07377">
    <property type="entry name" value="WHTH_GntR"/>
    <property type="match status" value="1"/>
</dbReference>
<evidence type="ECO:0000313" key="6">
    <source>
        <dbReference type="Proteomes" id="UP001230156"/>
    </source>
</evidence>
<organism evidence="5 6">
    <name type="scientific">Dongia sedimenti</name>
    <dbReference type="NCBI Taxonomy" id="3064282"/>
    <lineage>
        <taxon>Bacteria</taxon>
        <taxon>Pseudomonadati</taxon>
        <taxon>Pseudomonadota</taxon>
        <taxon>Alphaproteobacteria</taxon>
        <taxon>Rhodospirillales</taxon>
        <taxon>Dongiaceae</taxon>
        <taxon>Dongia</taxon>
    </lineage>
</organism>
<dbReference type="PROSITE" id="PS50949">
    <property type="entry name" value="HTH_GNTR"/>
    <property type="match status" value="1"/>
</dbReference>
<dbReference type="Gene3D" id="1.20.120.530">
    <property type="entry name" value="GntR ligand-binding domain-like"/>
    <property type="match status" value="1"/>
</dbReference>
<keyword evidence="6" id="KW-1185">Reference proteome</keyword>
<dbReference type="Pfam" id="PF07729">
    <property type="entry name" value="FCD"/>
    <property type="match status" value="1"/>
</dbReference>
<gene>
    <name evidence="5" type="ORF">Q8A70_14600</name>
</gene>
<keyword evidence="2" id="KW-0238">DNA-binding</keyword>
<keyword evidence="3" id="KW-0804">Transcription</keyword>
<name>A0ABU0YMI8_9PROT</name>
<dbReference type="PANTHER" id="PTHR43537:SF39">
    <property type="entry name" value="HTH-TYPE TRANSCRIPTIONAL REGULATOR MCBR"/>
    <property type="match status" value="1"/>
</dbReference>
<protein>
    <submittedName>
        <fullName evidence="5">GntR family transcriptional regulator</fullName>
    </submittedName>
</protein>
<dbReference type="PANTHER" id="PTHR43537">
    <property type="entry name" value="TRANSCRIPTIONAL REGULATOR, GNTR FAMILY"/>
    <property type="match status" value="1"/>
</dbReference>